<dbReference type="GO" id="GO:0000160">
    <property type="term" value="P:phosphorelay signal transduction system"/>
    <property type="evidence" value="ECO:0007669"/>
    <property type="project" value="InterPro"/>
</dbReference>
<feature type="domain" description="HTH luxR-type" evidence="6">
    <location>
        <begin position="155"/>
        <end position="220"/>
    </location>
</feature>
<dbReference type="PANTHER" id="PTHR43214:SF24">
    <property type="entry name" value="TRANSCRIPTIONAL REGULATORY PROTEIN NARL-RELATED"/>
    <property type="match status" value="1"/>
</dbReference>
<dbReference type="GO" id="GO:0003677">
    <property type="term" value="F:DNA binding"/>
    <property type="evidence" value="ECO:0007669"/>
    <property type="project" value="UniProtKB-KW"/>
</dbReference>
<dbReference type="PANTHER" id="PTHR43214">
    <property type="entry name" value="TWO-COMPONENT RESPONSE REGULATOR"/>
    <property type="match status" value="1"/>
</dbReference>
<dbReference type="PROSITE" id="PS50110">
    <property type="entry name" value="RESPONSE_REGULATORY"/>
    <property type="match status" value="1"/>
</dbReference>
<dbReference type="SMART" id="SM00421">
    <property type="entry name" value="HTH_LUXR"/>
    <property type="match status" value="1"/>
</dbReference>
<feature type="modified residue" description="4-aspartylphosphate" evidence="5">
    <location>
        <position position="58"/>
    </location>
</feature>
<dbReference type="CDD" id="cd06170">
    <property type="entry name" value="LuxR_C_like"/>
    <property type="match status" value="1"/>
</dbReference>
<keyword evidence="3" id="KW-0238">DNA-binding</keyword>
<evidence type="ECO:0000256" key="1">
    <source>
        <dbReference type="ARBA" id="ARBA00022553"/>
    </source>
</evidence>
<feature type="domain" description="Response regulatory" evidence="7">
    <location>
        <begin position="8"/>
        <end position="122"/>
    </location>
</feature>
<dbReference type="EMBL" id="CP061538">
    <property type="protein sequence ID" value="QNV39890.1"/>
    <property type="molecule type" value="Genomic_DNA"/>
</dbReference>
<dbReference type="InterPro" id="IPR011006">
    <property type="entry name" value="CheY-like_superfamily"/>
</dbReference>
<keyword evidence="4" id="KW-0804">Transcription</keyword>
<dbReference type="GO" id="GO:0006355">
    <property type="term" value="P:regulation of DNA-templated transcription"/>
    <property type="evidence" value="ECO:0007669"/>
    <property type="project" value="InterPro"/>
</dbReference>
<protein>
    <submittedName>
        <fullName evidence="8">Response regulator transcription factor</fullName>
    </submittedName>
</protein>
<gene>
    <name evidence="8" type="ORF">IDM48_11190</name>
</gene>
<evidence type="ECO:0000259" key="7">
    <source>
        <dbReference type="PROSITE" id="PS50110"/>
    </source>
</evidence>
<dbReference type="InterPro" id="IPR058245">
    <property type="entry name" value="NreC/VraR/RcsB-like_REC"/>
</dbReference>
<reference evidence="8 9" key="1">
    <citation type="submission" date="2020-09" db="EMBL/GenBank/DDBJ databases">
        <title>Investigation of environmental microbe.</title>
        <authorList>
            <person name="Ou Y."/>
            <person name="Kang Q."/>
        </authorList>
    </citation>
    <scope>NUCLEOTIDE SEQUENCE [LARGE SCALE GENOMIC DNA]</scope>
    <source>
        <strain evidence="8 9">KJZ-9</strain>
    </source>
</reference>
<proteinExistence type="predicted"/>
<name>A0A7H2BJP4_9MICC</name>
<dbReference type="KEGG" id="rama:IDM48_11190"/>
<organism evidence="8 9">
    <name type="scientific">Rothia amarae</name>
    <dbReference type="NCBI Taxonomy" id="169480"/>
    <lineage>
        <taxon>Bacteria</taxon>
        <taxon>Bacillati</taxon>
        <taxon>Actinomycetota</taxon>
        <taxon>Actinomycetes</taxon>
        <taxon>Micrococcales</taxon>
        <taxon>Micrococcaceae</taxon>
        <taxon>Rothia</taxon>
    </lineage>
</organism>
<dbReference type="Pfam" id="PF00072">
    <property type="entry name" value="Response_reg"/>
    <property type="match status" value="1"/>
</dbReference>
<keyword evidence="9" id="KW-1185">Reference proteome</keyword>
<dbReference type="Pfam" id="PF00196">
    <property type="entry name" value="GerE"/>
    <property type="match status" value="1"/>
</dbReference>
<sequence length="236" mass="25983">MSEASPLRVLLVDDQSLLRMGFRLVLEGTDIEVVGEASDGAQGVAMAQELRPDVVLMDVRMPVMDGIEATRQITQTTESRVIILTTFDVDEYAFAGLRAGASAFMLKDAQPEELVRAVQVVNAGESIVAPRMTARLVEEFINNTSTSNYALNGIYKSRLESLTPRERDTVEAIATGLSNSEIAEKFFVSETTVKTHVRSILSKLDVRDRVQVVVFAYESGMVQPGNKSPHVLRNDF</sequence>
<dbReference type="InterPro" id="IPR039420">
    <property type="entry name" value="WalR-like"/>
</dbReference>
<dbReference type="Gene3D" id="3.40.50.2300">
    <property type="match status" value="1"/>
</dbReference>
<dbReference type="SUPFAM" id="SSF52172">
    <property type="entry name" value="CheY-like"/>
    <property type="match status" value="1"/>
</dbReference>
<evidence type="ECO:0000256" key="2">
    <source>
        <dbReference type="ARBA" id="ARBA00023015"/>
    </source>
</evidence>
<dbReference type="InterPro" id="IPR016032">
    <property type="entry name" value="Sig_transdc_resp-reg_C-effctor"/>
</dbReference>
<dbReference type="InterPro" id="IPR000792">
    <property type="entry name" value="Tscrpt_reg_LuxR_C"/>
</dbReference>
<dbReference type="CDD" id="cd17535">
    <property type="entry name" value="REC_NarL-like"/>
    <property type="match status" value="1"/>
</dbReference>
<accession>A0A7H2BJP4</accession>
<evidence type="ECO:0000313" key="8">
    <source>
        <dbReference type="EMBL" id="QNV39890.1"/>
    </source>
</evidence>
<dbReference type="SMART" id="SM00448">
    <property type="entry name" value="REC"/>
    <property type="match status" value="1"/>
</dbReference>
<keyword evidence="1 5" id="KW-0597">Phosphoprotein</keyword>
<evidence type="ECO:0000256" key="4">
    <source>
        <dbReference type="ARBA" id="ARBA00023163"/>
    </source>
</evidence>
<dbReference type="PROSITE" id="PS00622">
    <property type="entry name" value="HTH_LUXR_1"/>
    <property type="match status" value="1"/>
</dbReference>
<dbReference type="Proteomes" id="UP000516421">
    <property type="component" value="Chromosome"/>
</dbReference>
<dbReference type="RefSeq" id="WP_151147190.1">
    <property type="nucleotide sequence ID" value="NZ_CP061538.1"/>
</dbReference>
<keyword evidence="2" id="KW-0805">Transcription regulation</keyword>
<evidence type="ECO:0000256" key="5">
    <source>
        <dbReference type="PROSITE-ProRule" id="PRU00169"/>
    </source>
</evidence>
<evidence type="ECO:0000313" key="9">
    <source>
        <dbReference type="Proteomes" id="UP000516421"/>
    </source>
</evidence>
<dbReference type="SUPFAM" id="SSF46894">
    <property type="entry name" value="C-terminal effector domain of the bipartite response regulators"/>
    <property type="match status" value="1"/>
</dbReference>
<dbReference type="PRINTS" id="PR00038">
    <property type="entry name" value="HTHLUXR"/>
</dbReference>
<dbReference type="PROSITE" id="PS50043">
    <property type="entry name" value="HTH_LUXR_2"/>
    <property type="match status" value="1"/>
</dbReference>
<evidence type="ECO:0000259" key="6">
    <source>
        <dbReference type="PROSITE" id="PS50043"/>
    </source>
</evidence>
<dbReference type="InterPro" id="IPR001789">
    <property type="entry name" value="Sig_transdc_resp-reg_receiver"/>
</dbReference>
<evidence type="ECO:0000256" key="3">
    <source>
        <dbReference type="ARBA" id="ARBA00023125"/>
    </source>
</evidence>
<dbReference type="AlphaFoldDB" id="A0A7H2BJP4"/>